<reference evidence="2" key="1">
    <citation type="submission" date="2017-09" db="EMBL/GenBank/DDBJ databases">
        <authorList>
            <person name="Varghese N."/>
            <person name="Submissions S."/>
        </authorList>
    </citation>
    <scope>NUCLEOTIDE SEQUENCE [LARGE SCALE GENOMIC DNA]</scope>
    <source>
        <strain evidence="2">JKS000234</strain>
    </source>
</reference>
<evidence type="ECO:0008006" key="3">
    <source>
        <dbReference type="Google" id="ProtNLM"/>
    </source>
</evidence>
<proteinExistence type="predicted"/>
<evidence type="ECO:0000313" key="2">
    <source>
        <dbReference type="Proteomes" id="UP000219271"/>
    </source>
</evidence>
<dbReference type="OrthoDB" id="6542392at2"/>
<evidence type="ECO:0000313" key="1">
    <source>
        <dbReference type="EMBL" id="SOD61192.1"/>
    </source>
</evidence>
<protein>
    <recommendedName>
        <fullName evidence="3">Succinate dehydrogenase flavoprotein subunit</fullName>
    </recommendedName>
</protein>
<dbReference type="EMBL" id="OCMY01000003">
    <property type="protein sequence ID" value="SOD61192.1"/>
    <property type="molecule type" value="Genomic_DNA"/>
</dbReference>
<dbReference type="RefSeq" id="WP_097098430.1">
    <property type="nucleotide sequence ID" value="NZ_OCMY01000003.1"/>
</dbReference>
<keyword evidence="2" id="KW-1185">Reference proteome</keyword>
<sequence length="49" mass="5592">MNFDPQIVAQAQAFVKGFNSGRGVRVPKMTFSSWPCFMRAVRQQMESQP</sequence>
<dbReference type="Proteomes" id="UP000219271">
    <property type="component" value="Unassembled WGS sequence"/>
</dbReference>
<accession>A0A286DR84</accession>
<gene>
    <name evidence="1" type="ORF">SAMN06273570_5015</name>
</gene>
<name>A0A286DR84_9GAMM</name>
<dbReference type="AlphaFoldDB" id="A0A286DR84"/>
<organism evidence="1 2">
    <name type="scientific">Candidatus Pantoea floridensis</name>
    <dbReference type="NCBI Taxonomy" id="1938870"/>
    <lineage>
        <taxon>Bacteria</taxon>
        <taxon>Pseudomonadati</taxon>
        <taxon>Pseudomonadota</taxon>
        <taxon>Gammaproteobacteria</taxon>
        <taxon>Enterobacterales</taxon>
        <taxon>Erwiniaceae</taxon>
        <taxon>Pantoea</taxon>
    </lineage>
</organism>